<sequence length="254" mass="28411">MRNIFILGKVELLEAIRNIKFVWLAIFFTILGVTQPLIDKYMDVIIKSLGGIDGIMMDPNAPKPLANEVLLATFSGQFNQIGLIVLVISFMGMIATEKNSGVQGFIFTRPVSNLEYIVSKLFGNWFISMVCISVGSIVSYCYTIYLFDYYPFINFLLFLLFYSLWILFVISIAVLLSTFISSSIFIGITTIILAMIFMLLGGINETLALFLPSGALTLAESQLQDTHSNYLLMIAPIIYIVISLYAAKVIIKKI</sequence>
<feature type="transmembrane region" description="Helical" evidence="1">
    <location>
        <begin position="125"/>
        <end position="147"/>
    </location>
</feature>
<keyword evidence="1" id="KW-1133">Transmembrane helix</keyword>
<keyword evidence="1" id="KW-0472">Membrane</keyword>
<keyword evidence="3" id="KW-1185">Reference proteome</keyword>
<feature type="transmembrane region" description="Helical" evidence="1">
    <location>
        <begin position="153"/>
        <end position="176"/>
    </location>
</feature>
<feature type="transmembrane region" description="Helical" evidence="1">
    <location>
        <begin position="78"/>
        <end position="96"/>
    </location>
</feature>
<feature type="transmembrane region" description="Helical" evidence="1">
    <location>
        <begin position="183"/>
        <end position="203"/>
    </location>
</feature>
<keyword evidence="1" id="KW-0812">Transmembrane</keyword>
<comment type="caution">
    <text evidence="2">The sequence shown here is derived from an EMBL/GenBank/DDBJ whole genome shotgun (WGS) entry which is preliminary data.</text>
</comment>
<reference evidence="3" key="1">
    <citation type="journal article" date="2019" name="Int. J. Syst. Evol. Microbiol.">
        <title>The Global Catalogue of Microorganisms (GCM) 10K type strain sequencing project: providing services to taxonomists for standard genome sequencing and annotation.</title>
        <authorList>
            <consortium name="The Broad Institute Genomics Platform"/>
            <consortium name="The Broad Institute Genome Sequencing Center for Infectious Disease"/>
            <person name="Wu L."/>
            <person name="Ma J."/>
        </authorList>
    </citation>
    <scope>NUCLEOTIDE SEQUENCE [LARGE SCALE GENOMIC DNA]</scope>
    <source>
        <strain evidence="3">CGMCC 1.7693</strain>
    </source>
</reference>
<accession>A0ABQ2P2P7</accession>
<feature type="transmembrane region" description="Helical" evidence="1">
    <location>
        <begin position="21"/>
        <end position="38"/>
    </location>
</feature>
<organism evidence="2 3">
    <name type="scientific">Oceanobacillus neutriphilus</name>
    <dbReference type="NCBI Taxonomy" id="531815"/>
    <lineage>
        <taxon>Bacteria</taxon>
        <taxon>Bacillati</taxon>
        <taxon>Bacillota</taxon>
        <taxon>Bacilli</taxon>
        <taxon>Bacillales</taxon>
        <taxon>Bacillaceae</taxon>
        <taxon>Oceanobacillus</taxon>
    </lineage>
</organism>
<gene>
    <name evidence="2" type="ORF">GCM10011346_50390</name>
</gene>
<feature type="transmembrane region" description="Helical" evidence="1">
    <location>
        <begin position="230"/>
        <end position="251"/>
    </location>
</feature>
<evidence type="ECO:0000313" key="3">
    <source>
        <dbReference type="Proteomes" id="UP000641206"/>
    </source>
</evidence>
<dbReference type="RefSeq" id="WP_188738374.1">
    <property type="nucleotide sequence ID" value="NZ_BMLW01000023.1"/>
</dbReference>
<proteinExistence type="predicted"/>
<dbReference type="Pfam" id="PF12679">
    <property type="entry name" value="ABC2_membrane_2"/>
    <property type="match status" value="1"/>
</dbReference>
<name>A0ABQ2P2P7_9BACI</name>
<dbReference type="Proteomes" id="UP000641206">
    <property type="component" value="Unassembled WGS sequence"/>
</dbReference>
<evidence type="ECO:0000313" key="2">
    <source>
        <dbReference type="EMBL" id="GGP16836.1"/>
    </source>
</evidence>
<evidence type="ECO:0000256" key="1">
    <source>
        <dbReference type="SAM" id="Phobius"/>
    </source>
</evidence>
<protein>
    <submittedName>
        <fullName evidence="2">Membrane protein</fullName>
    </submittedName>
</protein>
<dbReference type="EMBL" id="BMLW01000023">
    <property type="protein sequence ID" value="GGP16836.1"/>
    <property type="molecule type" value="Genomic_DNA"/>
</dbReference>